<dbReference type="STRING" id="1192034.CAP_1576"/>
<organism evidence="2 3">
    <name type="scientific">Chondromyces apiculatus DSM 436</name>
    <dbReference type="NCBI Taxonomy" id="1192034"/>
    <lineage>
        <taxon>Bacteria</taxon>
        <taxon>Pseudomonadati</taxon>
        <taxon>Myxococcota</taxon>
        <taxon>Polyangia</taxon>
        <taxon>Polyangiales</taxon>
        <taxon>Polyangiaceae</taxon>
        <taxon>Chondromyces</taxon>
    </lineage>
</organism>
<dbReference type="eggNOG" id="COG4637">
    <property type="taxonomic scope" value="Bacteria"/>
</dbReference>
<evidence type="ECO:0000313" key="3">
    <source>
        <dbReference type="Proteomes" id="UP000019678"/>
    </source>
</evidence>
<dbReference type="PANTHER" id="PTHR34825:SF1">
    <property type="entry name" value="AAA-ATPASE-LIKE DOMAIN-CONTAINING PROTEIN"/>
    <property type="match status" value="1"/>
</dbReference>
<gene>
    <name evidence="2" type="ORF">CAP_1576</name>
</gene>
<evidence type="ECO:0000259" key="1">
    <source>
        <dbReference type="Pfam" id="PF09820"/>
    </source>
</evidence>
<reference evidence="2 3" key="1">
    <citation type="submission" date="2013-05" db="EMBL/GenBank/DDBJ databases">
        <title>Genome assembly of Chondromyces apiculatus DSM 436.</title>
        <authorList>
            <person name="Sharma G."/>
            <person name="Khatri I."/>
            <person name="Kaur C."/>
            <person name="Mayilraj S."/>
            <person name="Subramanian S."/>
        </authorList>
    </citation>
    <scope>NUCLEOTIDE SEQUENCE [LARGE SCALE GENOMIC DNA]</scope>
    <source>
        <strain evidence="2 3">DSM 436</strain>
    </source>
</reference>
<comment type="caution">
    <text evidence="2">The sequence shown here is derived from an EMBL/GenBank/DDBJ whole genome shotgun (WGS) entry which is preliminary data.</text>
</comment>
<protein>
    <recommendedName>
        <fullName evidence="1">AAA-ATPase-like domain-containing protein</fullName>
    </recommendedName>
</protein>
<dbReference type="AlphaFoldDB" id="A0A017TCA0"/>
<dbReference type="RefSeq" id="WP_052374742.1">
    <property type="nucleotide sequence ID" value="NZ_ASRX01000014.1"/>
</dbReference>
<proteinExistence type="predicted"/>
<name>A0A017TCA0_9BACT</name>
<dbReference type="InterPro" id="IPR018631">
    <property type="entry name" value="AAA-ATPase-like_dom"/>
</dbReference>
<evidence type="ECO:0000313" key="2">
    <source>
        <dbReference type="EMBL" id="EYF06879.1"/>
    </source>
</evidence>
<feature type="domain" description="AAA-ATPase-like" evidence="1">
    <location>
        <begin position="6"/>
        <end position="226"/>
    </location>
</feature>
<dbReference type="Pfam" id="PF09820">
    <property type="entry name" value="AAA-ATPase_like"/>
    <property type="match status" value="1"/>
</dbReference>
<dbReference type="PANTHER" id="PTHR34825">
    <property type="entry name" value="CONSERVED PROTEIN, WITH A WEAK D-GALACTARATE DEHYDRATASE/ALTRONATE HYDROLASE DOMAIN"/>
    <property type="match status" value="1"/>
</dbReference>
<accession>A0A017TCA0</accession>
<sequence length="242" mass="28075">MTLRLPIGISDFRKLREERAEYVDKSHLIVEILDRAMEVLLLPRPRRFGKSLNLSMLRYFFERRTEDLSHLFEDLAVWRAGEAYRAHFQRYPVIFLTFREVEARSFEACWSDLTKKIQALFREHQGLLAAGVLDEGEARDYRAILEGTAEDVLYRRSLGELSKYLHRATGERAILLVDEYDEPIHAAFVHGYAPALLDFFRAFLTSGLKDNPHLERGVVTGILRVARGYGGVARFPARRPHR</sequence>
<dbReference type="Proteomes" id="UP000019678">
    <property type="component" value="Unassembled WGS sequence"/>
</dbReference>
<dbReference type="EMBL" id="ASRX01000014">
    <property type="protein sequence ID" value="EYF06879.1"/>
    <property type="molecule type" value="Genomic_DNA"/>
</dbReference>
<keyword evidence="3" id="KW-1185">Reference proteome</keyword>